<protein>
    <recommendedName>
        <fullName evidence="2">Protein GrpE</fullName>
    </recommendedName>
</protein>
<dbReference type="PROSITE" id="PS01071">
    <property type="entry name" value="GRPE"/>
    <property type="match status" value="1"/>
</dbReference>
<dbReference type="PANTHER" id="PTHR21237:SF23">
    <property type="entry name" value="GRPE PROTEIN HOMOLOG, MITOCHONDRIAL"/>
    <property type="match status" value="1"/>
</dbReference>
<dbReference type="SUPFAM" id="SSF51064">
    <property type="entry name" value="Head domain of nucleotide exchange factor GrpE"/>
    <property type="match status" value="1"/>
</dbReference>
<evidence type="ECO:0000313" key="4">
    <source>
        <dbReference type="EMBL" id="HFC92996.1"/>
    </source>
</evidence>
<dbReference type="Proteomes" id="UP000885750">
    <property type="component" value="Unassembled WGS sequence"/>
</dbReference>
<dbReference type="EMBL" id="DRMS01000346">
    <property type="protein sequence ID" value="HFC92996.1"/>
    <property type="molecule type" value="Genomic_DNA"/>
</dbReference>
<organism evidence="4">
    <name type="scientific">Leucothrix mucor</name>
    <dbReference type="NCBI Taxonomy" id="45248"/>
    <lineage>
        <taxon>Bacteria</taxon>
        <taxon>Pseudomonadati</taxon>
        <taxon>Pseudomonadota</taxon>
        <taxon>Gammaproteobacteria</taxon>
        <taxon>Thiotrichales</taxon>
        <taxon>Thiotrichaceae</taxon>
        <taxon>Leucothrix</taxon>
    </lineage>
</organism>
<dbReference type="GO" id="GO:0000774">
    <property type="term" value="F:adenyl-nucleotide exchange factor activity"/>
    <property type="evidence" value="ECO:0007669"/>
    <property type="project" value="InterPro"/>
</dbReference>
<proteinExistence type="predicted"/>
<name>A0A7V2T464_LEUMU</name>
<keyword evidence="1 2" id="KW-0143">Chaperone</keyword>
<reference evidence="4" key="1">
    <citation type="journal article" date="2020" name="mSystems">
        <title>Genome- and Community-Level Interaction Insights into Carbon Utilization and Element Cycling Functions of Hydrothermarchaeota in Hydrothermal Sediment.</title>
        <authorList>
            <person name="Zhou Z."/>
            <person name="Liu Y."/>
            <person name="Xu W."/>
            <person name="Pan J."/>
            <person name="Luo Z.H."/>
            <person name="Li M."/>
        </authorList>
    </citation>
    <scope>NUCLEOTIDE SEQUENCE [LARGE SCALE GENOMIC DNA]</scope>
    <source>
        <strain evidence="4">HyVt-493</strain>
    </source>
</reference>
<dbReference type="GO" id="GO:0051082">
    <property type="term" value="F:unfolded protein binding"/>
    <property type="evidence" value="ECO:0007669"/>
    <property type="project" value="TreeGrafter"/>
</dbReference>
<dbReference type="PANTHER" id="PTHR21237">
    <property type="entry name" value="GRPE PROTEIN"/>
    <property type="match status" value="1"/>
</dbReference>
<feature type="coiled-coil region" evidence="3">
    <location>
        <begin position="72"/>
        <end position="99"/>
    </location>
</feature>
<dbReference type="Pfam" id="PF01025">
    <property type="entry name" value="GrpE"/>
    <property type="match status" value="1"/>
</dbReference>
<keyword evidence="3" id="KW-0175">Coiled coil</keyword>
<gene>
    <name evidence="4" type="primary">grpE</name>
    <name evidence="4" type="ORF">ENJ51_09310</name>
</gene>
<evidence type="ECO:0000256" key="3">
    <source>
        <dbReference type="SAM" id="Coils"/>
    </source>
</evidence>
<dbReference type="GO" id="GO:0006457">
    <property type="term" value="P:protein folding"/>
    <property type="evidence" value="ECO:0007669"/>
    <property type="project" value="InterPro"/>
</dbReference>
<dbReference type="InterPro" id="IPR000740">
    <property type="entry name" value="GrpE"/>
</dbReference>
<comment type="function">
    <text evidence="2">Participates actively in the response to hyperosmotic and heat shock by preventing the aggregation of stress-denatured proteins, in association with DnaK and GrpE. It is the nucleotide exchange factor for DnaK and may function as a thermosensor. Unfolded proteins bind initially to DnaJ; upon interaction with the DnaJ-bound protein, DnaK hydrolyzes its bound ATP, resulting in the formation of a stable complex. GrpE releases ADP from DnaK; ATP binding to DnaK triggers the release of the substrate protein, thus completing the reaction cycle. Several rounds of ATP-dependent interactions between DnaJ, DnaK and GrpE are required for fully efficient folding.</text>
</comment>
<comment type="caution">
    <text evidence="4">The sequence shown here is derived from an EMBL/GenBank/DDBJ whole genome shotgun (WGS) entry which is preliminary data.</text>
</comment>
<dbReference type="GO" id="GO:0042803">
    <property type="term" value="F:protein homodimerization activity"/>
    <property type="evidence" value="ECO:0007669"/>
    <property type="project" value="InterPro"/>
</dbReference>
<keyword evidence="2" id="KW-0346">Stress response</keyword>
<dbReference type="AlphaFoldDB" id="A0A7V2T464"/>
<dbReference type="GO" id="GO:0051087">
    <property type="term" value="F:protein-folding chaperone binding"/>
    <property type="evidence" value="ECO:0007669"/>
    <property type="project" value="InterPro"/>
</dbReference>
<evidence type="ECO:0000256" key="2">
    <source>
        <dbReference type="RuleBase" id="RU000639"/>
    </source>
</evidence>
<evidence type="ECO:0000256" key="1">
    <source>
        <dbReference type="ARBA" id="ARBA00023186"/>
    </source>
</evidence>
<sequence>MLQLQNEQLLAQFEDFLQQEEQFTSENIETLENTDRQVDLYQLFSELSALKSEVKKDARQQKDALGQFTNLLDTLQGGNKQLSKELERHDTNRNNAVTRAKKDLLGEVIDINDRLRATVASLHHFKPPLMERKASREFRLGLQEGLEMTLRRLELLLNSHEVIAVGAIGQTVDPYTMRVSEVVEDNKQPDGIVVEEIQRGYLYKGKLLRLAEVVANKKVS</sequence>
<dbReference type="Gene3D" id="2.30.22.10">
    <property type="entry name" value="Head domain of nucleotide exchange factor GrpE"/>
    <property type="match status" value="1"/>
</dbReference>
<dbReference type="InterPro" id="IPR009012">
    <property type="entry name" value="GrpE_head"/>
</dbReference>
<accession>A0A7V2T464</accession>